<keyword evidence="4" id="KW-1185">Reference proteome</keyword>
<sequence length="171" mass="18899">MKLTTALLFSIIALTHTASAKKHRLCCCATYDDCGLFGCDSVTTQAVIDNSKIDNTKDDFVRSDKTWDKEDGAPCGGKGNWMYARSDFDDGYIGGNEVSELCEQQGASSRCFTPRSGWKNANPKIKGRGVEVEQDSSAAPIIPVEHYAKPKFKPTKKKPKKMGDKKHWPEC</sequence>
<evidence type="ECO:0000313" key="3">
    <source>
        <dbReference type="EMBL" id="QDS72774.1"/>
    </source>
</evidence>
<dbReference type="AlphaFoldDB" id="A0A517LAX4"/>
<keyword evidence="2" id="KW-0732">Signal</keyword>
<proteinExistence type="predicted"/>
<dbReference type="EMBL" id="CP042192">
    <property type="protein sequence ID" value="QDS72774.1"/>
    <property type="molecule type" value="Genomic_DNA"/>
</dbReference>
<feature type="signal peptide" evidence="2">
    <location>
        <begin position="1"/>
        <end position="20"/>
    </location>
</feature>
<evidence type="ECO:0000256" key="1">
    <source>
        <dbReference type="SAM" id="MobiDB-lite"/>
    </source>
</evidence>
<name>A0A517LAX4_9PEZI</name>
<protein>
    <submittedName>
        <fullName evidence="3">Uncharacterized protein</fullName>
    </submittedName>
</protein>
<feature type="compositionally biased region" description="Basic and acidic residues" evidence="1">
    <location>
        <begin position="161"/>
        <end position="171"/>
    </location>
</feature>
<dbReference type="Proteomes" id="UP000316270">
    <property type="component" value="Chromosome 8"/>
</dbReference>
<reference evidence="3 4" key="1">
    <citation type="submission" date="2019-07" db="EMBL/GenBank/DDBJ databases">
        <title>Finished genome of Venturia effusa.</title>
        <authorList>
            <person name="Young C.A."/>
            <person name="Cox M.P."/>
            <person name="Ganley A.R.D."/>
            <person name="David W.J."/>
        </authorList>
    </citation>
    <scope>NUCLEOTIDE SEQUENCE [LARGE SCALE GENOMIC DNA]</scope>
    <source>
        <strain evidence="4">albino</strain>
    </source>
</reference>
<organism evidence="3 4">
    <name type="scientific">Venturia effusa</name>
    <dbReference type="NCBI Taxonomy" id="50376"/>
    <lineage>
        <taxon>Eukaryota</taxon>
        <taxon>Fungi</taxon>
        <taxon>Dikarya</taxon>
        <taxon>Ascomycota</taxon>
        <taxon>Pezizomycotina</taxon>
        <taxon>Dothideomycetes</taxon>
        <taxon>Pleosporomycetidae</taxon>
        <taxon>Venturiales</taxon>
        <taxon>Venturiaceae</taxon>
        <taxon>Venturia</taxon>
    </lineage>
</organism>
<feature type="chain" id="PRO_5022070581" evidence="2">
    <location>
        <begin position="21"/>
        <end position="171"/>
    </location>
</feature>
<gene>
    <name evidence="3" type="ORF">FKW77_004724</name>
</gene>
<feature type="compositionally biased region" description="Basic residues" evidence="1">
    <location>
        <begin position="149"/>
        <end position="160"/>
    </location>
</feature>
<dbReference type="OrthoDB" id="4794919at2759"/>
<evidence type="ECO:0000256" key="2">
    <source>
        <dbReference type="SAM" id="SignalP"/>
    </source>
</evidence>
<evidence type="ECO:0000313" key="4">
    <source>
        <dbReference type="Proteomes" id="UP000316270"/>
    </source>
</evidence>
<feature type="region of interest" description="Disordered" evidence="1">
    <location>
        <begin position="148"/>
        <end position="171"/>
    </location>
</feature>
<accession>A0A517LAX4</accession>